<dbReference type="PROSITE" id="PS00237">
    <property type="entry name" value="G_PROTEIN_RECEP_F1_1"/>
    <property type="match status" value="1"/>
</dbReference>
<dbReference type="OMA" id="LMFANSC"/>
<keyword evidence="3 10" id="KW-0812">Transmembrane</keyword>
<evidence type="ECO:0000256" key="9">
    <source>
        <dbReference type="ARBA" id="ARBA00023224"/>
    </source>
</evidence>
<keyword evidence="9 10" id="KW-0807">Transducer</keyword>
<dbReference type="GO" id="GO:0071880">
    <property type="term" value="P:adenylate cyclase-activating adrenergic receptor signaling pathway"/>
    <property type="evidence" value="ECO:0007669"/>
    <property type="project" value="TreeGrafter"/>
</dbReference>
<evidence type="ECO:0000256" key="6">
    <source>
        <dbReference type="ARBA" id="ARBA00023136"/>
    </source>
</evidence>
<sequence>MSSSNDSDGIVPLPTIQGAPLEASLLSIASVLTVFGNLGTLAAFWVDRSLRQKPSNLFLVSLSAADFLMGLFVLPLRAMETALGYWLLGEVPCMFLTFFANIALTVAIYMITAISVDRFLLVSKDYSRYLAIVSLKSVRITILSLWGLVILSTIVEMILWGTDALPPPFPVNFYFACLPPVKLNQPFLMGIFVFGFFIPLTIMTVCSLGFMLHLRKRLKGKIHAAGEFSTAVSDTSGTARRTAWTTVASSAPTRGTVVATHGLAPPEQPVNDGASTASGVEGNGTETRETRRRTVLRNRYLKPAITMAALLAVFVACTLPYLLIAGIISPICPTCYTYQTRVHIANLMFANSCINPILYAATQSKIRDFYRTHVFRICRRR</sequence>
<dbReference type="Gene3D" id="1.20.1070.10">
    <property type="entry name" value="Rhodopsin 7-helix transmembrane proteins"/>
    <property type="match status" value="1"/>
</dbReference>
<dbReference type="InterPro" id="IPR017452">
    <property type="entry name" value="GPCR_Rhodpsn_7TM"/>
</dbReference>
<keyword evidence="7" id="KW-1015">Disulfide bond</keyword>
<evidence type="ECO:0000256" key="3">
    <source>
        <dbReference type="ARBA" id="ARBA00022692"/>
    </source>
</evidence>
<keyword evidence="5 10" id="KW-0297">G-protein coupled receptor</keyword>
<keyword evidence="15" id="KW-1185">Reference proteome</keyword>
<evidence type="ECO:0000256" key="5">
    <source>
        <dbReference type="ARBA" id="ARBA00023040"/>
    </source>
</evidence>
<dbReference type="PRINTS" id="PR00237">
    <property type="entry name" value="GPCRRHODOPSN"/>
</dbReference>
<proteinExistence type="inferred from homology"/>
<accession>A0A913ZRH5</accession>
<feature type="region of interest" description="Disordered" evidence="11">
    <location>
        <begin position="267"/>
        <end position="291"/>
    </location>
</feature>
<feature type="transmembrane region" description="Helical" evidence="12">
    <location>
        <begin position="187"/>
        <end position="212"/>
    </location>
</feature>
<dbReference type="EnsemblMetazoa" id="XM_038198440.1">
    <property type="protein sequence ID" value="XP_038054368.1"/>
    <property type="gene ID" value="LOC119726666"/>
</dbReference>
<comment type="subcellular location">
    <subcellularLocation>
        <location evidence="1">Cell membrane</location>
        <topology evidence="1">Multi-pass membrane protein</topology>
    </subcellularLocation>
</comment>
<dbReference type="GO" id="GO:0005886">
    <property type="term" value="C:plasma membrane"/>
    <property type="evidence" value="ECO:0007669"/>
    <property type="project" value="UniProtKB-SubCell"/>
</dbReference>
<dbReference type="SUPFAM" id="SSF81321">
    <property type="entry name" value="Family A G protein-coupled receptor-like"/>
    <property type="match status" value="1"/>
</dbReference>
<reference evidence="14" key="1">
    <citation type="submission" date="2022-11" db="UniProtKB">
        <authorList>
            <consortium name="EnsemblMetazoa"/>
        </authorList>
    </citation>
    <scope>IDENTIFICATION</scope>
</reference>
<organism evidence="14 15">
    <name type="scientific">Patiria miniata</name>
    <name type="common">Bat star</name>
    <name type="synonym">Asterina miniata</name>
    <dbReference type="NCBI Taxonomy" id="46514"/>
    <lineage>
        <taxon>Eukaryota</taxon>
        <taxon>Metazoa</taxon>
        <taxon>Echinodermata</taxon>
        <taxon>Eleutherozoa</taxon>
        <taxon>Asterozoa</taxon>
        <taxon>Asteroidea</taxon>
        <taxon>Valvatacea</taxon>
        <taxon>Valvatida</taxon>
        <taxon>Asterinidae</taxon>
        <taxon>Patiria</taxon>
    </lineage>
</organism>
<keyword evidence="6 12" id="KW-0472">Membrane</keyword>
<dbReference type="Proteomes" id="UP000887568">
    <property type="component" value="Unplaced"/>
</dbReference>
<dbReference type="GO" id="GO:0004993">
    <property type="term" value="F:G protein-coupled serotonin receptor activity"/>
    <property type="evidence" value="ECO:0007669"/>
    <property type="project" value="UniProtKB-ARBA"/>
</dbReference>
<dbReference type="Pfam" id="PF00001">
    <property type="entry name" value="7tm_1"/>
    <property type="match status" value="1"/>
</dbReference>
<feature type="transmembrane region" description="Helical" evidence="12">
    <location>
        <begin position="300"/>
        <end position="323"/>
    </location>
</feature>
<dbReference type="InterPro" id="IPR000276">
    <property type="entry name" value="GPCR_Rhodpsn"/>
</dbReference>
<dbReference type="GeneID" id="119726666"/>
<feature type="transmembrane region" description="Helical" evidence="12">
    <location>
        <begin position="137"/>
        <end position="160"/>
    </location>
</feature>
<dbReference type="OrthoDB" id="6142583at2759"/>
<evidence type="ECO:0000256" key="4">
    <source>
        <dbReference type="ARBA" id="ARBA00022989"/>
    </source>
</evidence>
<dbReference type="PANTHER" id="PTHR24248">
    <property type="entry name" value="ADRENERGIC RECEPTOR-RELATED G-PROTEIN COUPLED RECEPTOR"/>
    <property type="match status" value="1"/>
</dbReference>
<keyword evidence="8 10" id="KW-0675">Receptor</keyword>
<evidence type="ECO:0000256" key="10">
    <source>
        <dbReference type="RuleBase" id="RU000688"/>
    </source>
</evidence>
<feature type="transmembrane region" description="Helical" evidence="12">
    <location>
        <begin position="23"/>
        <end position="45"/>
    </location>
</feature>
<dbReference type="AlphaFoldDB" id="A0A913ZRH5"/>
<evidence type="ECO:0000259" key="13">
    <source>
        <dbReference type="PROSITE" id="PS50262"/>
    </source>
</evidence>
<evidence type="ECO:0000313" key="14">
    <source>
        <dbReference type="EnsemblMetazoa" id="XP_038054368.1"/>
    </source>
</evidence>
<feature type="transmembrane region" description="Helical" evidence="12">
    <location>
        <begin position="57"/>
        <end position="74"/>
    </location>
</feature>
<feature type="domain" description="G-protein coupled receptors family 1 profile" evidence="13">
    <location>
        <begin position="36"/>
        <end position="359"/>
    </location>
</feature>
<name>A0A913ZRH5_PATMI</name>
<feature type="transmembrane region" description="Helical" evidence="12">
    <location>
        <begin position="94"/>
        <end position="116"/>
    </location>
</feature>
<evidence type="ECO:0000256" key="1">
    <source>
        <dbReference type="ARBA" id="ARBA00004651"/>
    </source>
</evidence>
<evidence type="ECO:0000256" key="8">
    <source>
        <dbReference type="ARBA" id="ARBA00023170"/>
    </source>
</evidence>
<evidence type="ECO:0000313" key="15">
    <source>
        <dbReference type="Proteomes" id="UP000887568"/>
    </source>
</evidence>
<keyword evidence="4 12" id="KW-1133">Transmembrane helix</keyword>
<keyword evidence="2" id="KW-1003">Cell membrane</keyword>
<dbReference type="RefSeq" id="XP_038054368.1">
    <property type="nucleotide sequence ID" value="XM_038198440.1"/>
</dbReference>
<comment type="similarity">
    <text evidence="10">Belongs to the G-protein coupled receptor 1 family.</text>
</comment>
<dbReference type="GO" id="GO:0043410">
    <property type="term" value="P:positive regulation of MAPK cascade"/>
    <property type="evidence" value="ECO:0007669"/>
    <property type="project" value="TreeGrafter"/>
</dbReference>
<evidence type="ECO:0000256" key="2">
    <source>
        <dbReference type="ARBA" id="ARBA00022475"/>
    </source>
</evidence>
<protein>
    <recommendedName>
        <fullName evidence="13">G-protein coupled receptors family 1 profile domain-containing protein</fullName>
    </recommendedName>
</protein>
<evidence type="ECO:0000256" key="12">
    <source>
        <dbReference type="SAM" id="Phobius"/>
    </source>
</evidence>
<dbReference type="PROSITE" id="PS50262">
    <property type="entry name" value="G_PROTEIN_RECEP_F1_2"/>
    <property type="match status" value="1"/>
</dbReference>
<evidence type="ECO:0000256" key="11">
    <source>
        <dbReference type="SAM" id="MobiDB-lite"/>
    </source>
</evidence>
<evidence type="ECO:0000256" key="7">
    <source>
        <dbReference type="ARBA" id="ARBA00023157"/>
    </source>
</evidence>
<dbReference type="PANTHER" id="PTHR24248:SF199">
    <property type="entry name" value="IP13425P-RELATED"/>
    <property type="match status" value="1"/>
</dbReference>